<sequence length="506" mass="57523">MYLKSLYYFLSYNQNKMATSRHDADKENVHKTRIPLPKDPLPALPKHLLVDHKMVHKQEIPHRRALKTLNAQSTSIANAGPSKVVASKSRIPLNLDTRHVTLRQRSVDLDWHYTVFNDQRAADKDTSALSISDDETYLERKGNQRNFVENKRKNTLGAVLSAVTPNLKATLEPIPVRNIKRSLKRPHSRELQGLSPPVEAKPDKFDDKVKRRLKFNESVQERLRTPDFWKRSYMRCCDRDYTTDVCDYLLANECKPLQMPRTSSTTRACVINWLMKVNGADGNPAVIQSACWYLDSILGTRYIRLEKLQLVAAACFWIAQKLNGPFMPAMRLVKCSSSAFTAQELVAAERAVLIRLKFPNQPIVPQDYIPYLSWWCDTQKAGEIEVAATFLAMCGLMVDRVLCDEYPSVIAVAAVRNALLLLKKKELVARLQTCNIFTVAEKKAMNLSYTCSILRRAVRTVAAPIYEYKAPLEHYGLPPCCIAQRIISATNDLLSADNFRVPSKMP</sequence>
<evidence type="ECO:0000313" key="1">
    <source>
        <dbReference type="EMBL" id="KAJ8711693.1"/>
    </source>
</evidence>
<keyword evidence="2" id="KW-1185">Reference proteome</keyword>
<evidence type="ECO:0000313" key="2">
    <source>
        <dbReference type="Proteomes" id="UP001231649"/>
    </source>
</evidence>
<comment type="caution">
    <text evidence="1">The sequence shown here is derived from an EMBL/GenBank/DDBJ whole genome shotgun (WGS) entry which is preliminary data.</text>
</comment>
<gene>
    <name evidence="1" type="ORF">PYW08_008647</name>
</gene>
<name>A0ACC2Q976_9NEOP</name>
<protein>
    <submittedName>
        <fullName evidence="1">Uncharacterized protein</fullName>
    </submittedName>
</protein>
<organism evidence="1 2">
    <name type="scientific">Mythimna loreyi</name>
    <dbReference type="NCBI Taxonomy" id="667449"/>
    <lineage>
        <taxon>Eukaryota</taxon>
        <taxon>Metazoa</taxon>
        <taxon>Ecdysozoa</taxon>
        <taxon>Arthropoda</taxon>
        <taxon>Hexapoda</taxon>
        <taxon>Insecta</taxon>
        <taxon>Pterygota</taxon>
        <taxon>Neoptera</taxon>
        <taxon>Endopterygota</taxon>
        <taxon>Lepidoptera</taxon>
        <taxon>Glossata</taxon>
        <taxon>Ditrysia</taxon>
        <taxon>Noctuoidea</taxon>
        <taxon>Noctuidae</taxon>
        <taxon>Noctuinae</taxon>
        <taxon>Hadenini</taxon>
        <taxon>Mythimna</taxon>
    </lineage>
</organism>
<dbReference type="Proteomes" id="UP001231649">
    <property type="component" value="Chromosome 22"/>
</dbReference>
<dbReference type="EMBL" id="CM056798">
    <property type="protein sequence ID" value="KAJ8711693.1"/>
    <property type="molecule type" value="Genomic_DNA"/>
</dbReference>
<accession>A0ACC2Q976</accession>
<proteinExistence type="predicted"/>
<reference evidence="1" key="1">
    <citation type="submission" date="2023-03" db="EMBL/GenBank/DDBJ databases">
        <title>Chromosome-level genomes of two armyworms, Mythimna separata and Mythimna loreyi, provide insights into the biosynthesis and reception of sex pheromones.</title>
        <authorList>
            <person name="Zhao H."/>
        </authorList>
    </citation>
    <scope>NUCLEOTIDE SEQUENCE</scope>
    <source>
        <strain evidence="1">BeijingLab</strain>
    </source>
</reference>